<dbReference type="AlphaFoldDB" id="A0AAW0DD67"/>
<dbReference type="PANTHER" id="PTHR48100:SF1">
    <property type="entry name" value="HISTIDINE PHOSPHATASE FAMILY PROTEIN-RELATED"/>
    <property type="match status" value="1"/>
</dbReference>
<dbReference type="SMART" id="SM00855">
    <property type="entry name" value="PGAM"/>
    <property type="match status" value="1"/>
</dbReference>
<keyword evidence="2" id="KW-1185">Reference proteome</keyword>
<evidence type="ECO:0000313" key="1">
    <source>
        <dbReference type="EMBL" id="KAK7050599.1"/>
    </source>
</evidence>
<gene>
    <name evidence="1" type="ORF">R3P38DRAFT_2866041</name>
</gene>
<dbReference type="GO" id="GO:0005737">
    <property type="term" value="C:cytoplasm"/>
    <property type="evidence" value="ECO:0007669"/>
    <property type="project" value="TreeGrafter"/>
</dbReference>
<accession>A0AAW0DD67</accession>
<evidence type="ECO:0000313" key="2">
    <source>
        <dbReference type="Proteomes" id="UP001362999"/>
    </source>
</evidence>
<dbReference type="CDD" id="cd07067">
    <property type="entry name" value="HP_PGM_like"/>
    <property type="match status" value="1"/>
</dbReference>
<dbReference type="Proteomes" id="UP001362999">
    <property type="component" value="Unassembled WGS sequence"/>
</dbReference>
<protein>
    <submittedName>
        <fullName evidence="1">F-box domain-containing protein</fullName>
    </submittedName>
</protein>
<comment type="caution">
    <text evidence="1">The sequence shown here is derived from an EMBL/GenBank/DDBJ whole genome shotgun (WGS) entry which is preliminary data.</text>
</comment>
<dbReference type="SUPFAM" id="SSF53254">
    <property type="entry name" value="Phosphoglycerate mutase-like"/>
    <property type="match status" value="1"/>
</dbReference>
<dbReference type="GO" id="GO:0016791">
    <property type="term" value="F:phosphatase activity"/>
    <property type="evidence" value="ECO:0007669"/>
    <property type="project" value="TreeGrafter"/>
</dbReference>
<reference evidence="1 2" key="1">
    <citation type="journal article" date="2024" name="J Genomics">
        <title>Draft genome sequencing and assembly of Favolaschia claudopus CIRM-BRFM 2984 isolated from oak limbs.</title>
        <authorList>
            <person name="Navarro D."/>
            <person name="Drula E."/>
            <person name="Chaduli D."/>
            <person name="Cazenave R."/>
            <person name="Ahrendt S."/>
            <person name="Wang J."/>
            <person name="Lipzen A."/>
            <person name="Daum C."/>
            <person name="Barry K."/>
            <person name="Grigoriev I.V."/>
            <person name="Favel A."/>
            <person name="Rosso M.N."/>
            <person name="Martin F."/>
        </authorList>
    </citation>
    <scope>NUCLEOTIDE SEQUENCE [LARGE SCALE GENOMIC DNA]</scope>
    <source>
        <strain evidence="1 2">CIRM-BRFM 2984</strain>
    </source>
</reference>
<dbReference type="InterPro" id="IPR013078">
    <property type="entry name" value="His_Pase_superF_clade-1"/>
</dbReference>
<dbReference type="InterPro" id="IPR029033">
    <property type="entry name" value="His_PPase_superfam"/>
</dbReference>
<sequence>MFSYEGTPGFFAQDDPQADPSEIGAVPAGFGLLDVSEDRWKTFFSKLRELNAANDGASYKLILFGRHGQGYHNVAEDKYGTEAWDDYWSKLNGDGELTWGPDPELTDLGKTQASAANEVWKAERTAQIPFPRKLYCSPMTRALQTYLVTFDGVIMSNDGGSKTPVILEECREQYGEHTCDKRSTLSHIRTAFPQFAVEEGFSEEDKLWEADVRESPAHVAERAKRVLDRIFSGEDEDAMFISVTAHSGLINGFLRAIGRERYVLPTGGVLPVVVKATRVSV</sequence>
<dbReference type="InterPro" id="IPR050275">
    <property type="entry name" value="PGM_Phosphatase"/>
</dbReference>
<dbReference type="Gene3D" id="3.40.50.1240">
    <property type="entry name" value="Phosphoglycerate mutase-like"/>
    <property type="match status" value="1"/>
</dbReference>
<dbReference type="EMBL" id="JAWWNJ010000008">
    <property type="protein sequence ID" value="KAK7050599.1"/>
    <property type="molecule type" value="Genomic_DNA"/>
</dbReference>
<dbReference type="Pfam" id="PF00300">
    <property type="entry name" value="His_Phos_1"/>
    <property type="match status" value="1"/>
</dbReference>
<proteinExistence type="predicted"/>
<organism evidence="1 2">
    <name type="scientific">Favolaschia claudopus</name>
    <dbReference type="NCBI Taxonomy" id="2862362"/>
    <lineage>
        <taxon>Eukaryota</taxon>
        <taxon>Fungi</taxon>
        <taxon>Dikarya</taxon>
        <taxon>Basidiomycota</taxon>
        <taxon>Agaricomycotina</taxon>
        <taxon>Agaricomycetes</taxon>
        <taxon>Agaricomycetidae</taxon>
        <taxon>Agaricales</taxon>
        <taxon>Marasmiineae</taxon>
        <taxon>Mycenaceae</taxon>
        <taxon>Favolaschia</taxon>
    </lineage>
</organism>
<name>A0AAW0DD67_9AGAR</name>
<dbReference type="PANTHER" id="PTHR48100">
    <property type="entry name" value="BROAD-SPECIFICITY PHOSPHATASE YOR283W-RELATED"/>
    <property type="match status" value="1"/>
</dbReference>